<accession>A0A9N9FH03</accession>
<sequence length="77" mass="8620">MKSKAAKPKVVVCEAEGDKSVKSKVVKVILNEMQDIERMVGIALIIKVTEKHIPDDQMINLEAVESDMDIRHINFDG</sequence>
<gene>
    <name evidence="1" type="ORF">RFULGI_LOCUS3984</name>
</gene>
<keyword evidence="2" id="KW-1185">Reference proteome</keyword>
<dbReference type="AlphaFoldDB" id="A0A9N9FH03"/>
<organism evidence="1 2">
    <name type="scientific">Racocetra fulgida</name>
    <dbReference type="NCBI Taxonomy" id="60492"/>
    <lineage>
        <taxon>Eukaryota</taxon>
        <taxon>Fungi</taxon>
        <taxon>Fungi incertae sedis</taxon>
        <taxon>Mucoromycota</taxon>
        <taxon>Glomeromycotina</taxon>
        <taxon>Glomeromycetes</taxon>
        <taxon>Diversisporales</taxon>
        <taxon>Gigasporaceae</taxon>
        <taxon>Racocetra</taxon>
    </lineage>
</organism>
<protein>
    <submittedName>
        <fullName evidence="1">14531_t:CDS:1</fullName>
    </submittedName>
</protein>
<comment type="caution">
    <text evidence="1">The sequence shown here is derived from an EMBL/GenBank/DDBJ whole genome shotgun (WGS) entry which is preliminary data.</text>
</comment>
<proteinExistence type="predicted"/>
<dbReference type="Proteomes" id="UP000789396">
    <property type="component" value="Unassembled WGS sequence"/>
</dbReference>
<evidence type="ECO:0000313" key="1">
    <source>
        <dbReference type="EMBL" id="CAG8535452.1"/>
    </source>
</evidence>
<dbReference type="EMBL" id="CAJVPZ010003760">
    <property type="protein sequence ID" value="CAG8535452.1"/>
    <property type="molecule type" value="Genomic_DNA"/>
</dbReference>
<name>A0A9N9FH03_9GLOM</name>
<reference evidence="1" key="1">
    <citation type="submission" date="2021-06" db="EMBL/GenBank/DDBJ databases">
        <authorList>
            <person name="Kallberg Y."/>
            <person name="Tangrot J."/>
            <person name="Rosling A."/>
        </authorList>
    </citation>
    <scope>NUCLEOTIDE SEQUENCE</scope>
    <source>
        <strain evidence="1">IN212</strain>
    </source>
</reference>
<evidence type="ECO:0000313" key="2">
    <source>
        <dbReference type="Proteomes" id="UP000789396"/>
    </source>
</evidence>